<dbReference type="RefSeq" id="WP_250582399.1">
    <property type="nucleotide sequence ID" value="NZ_JAKRVX010000001.1"/>
</dbReference>
<organism evidence="1 2">
    <name type="scientific">Natronocalculus amylovorans</name>
    <dbReference type="NCBI Taxonomy" id="2917812"/>
    <lineage>
        <taxon>Archaea</taxon>
        <taxon>Methanobacteriati</taxon>
        <taxon>Methanobacteriota</taxon>
        <taxon>Stenosarchaea group</taxon>
        <taxon>Halobacteria</taxon>
        <taxon>Halobacteriales</taxon>
        <taxon>Haloferacaceae</taxon>
        <taxon>Natronocalculus</taxon>
    </lineage>
</organism>
<evidence type="ECO:0000313" key="1">
    <source>
        <dbReference type="EMBL" id="MCL9815576.1"/>
    </source>
</evidence>
<dbReference type="EMBL" id="JAKRVX010000001">
    <property type="protein sequence ID" value="MCL9815576.1"/>
    <property type="molecule type" value="Genomic_DNA"/>
</dbReference>
<name>A0AAE3K732_9EURY</name>
<proteinExistence type="predicted"/>
<gene>
    <name evidence="1" type="ORF">AArcSt2_01315</name>
</gene>
<dbReference type="InterPro" id="IPR002808">
    <property type="entry name" value="AdoCbi_amidolase"/>
</dbReference>
<evidence type="ECO:0000313" key="2">
    <source>
        <dbReference type="Proteomes" id="UP001203207"/>
    </source>
</evidence>
<accession>A0AAE3K732</accession>
<sequence>MSENVFESTVRSGVLQAYRPHTRWLSTGVSGGTHTADAAYNITVPEGWGETNLSAYIDRRREGAEFTTGGPALLTGVDLRHARRAQHGSVEAIVTAGVSNPATLPLDTDRPEYAQTDSTFRPGTINIIVGTTTALSSGALANLVAIVAEAKTATLLPLTGFTGTTSDAIVVGCDPNGSKETFSGSATAVGDATRACVRDALVAALESRYASVPIPTSVADATYGIETTTTATVSELSQHSRE</sequence>
<protein>
    <submittedName>
        <fullName evidence="1">Adenosylcobinamide amidohydrolase</fullName>
    </submittedName>
</protein>
<dbReference type="PANTHER" id="PTHR35336">
    <property type="entry name" value="ADENOSYLCOBINAMIDE AMIDOHYDROLASE"/>
    <property type="match status" value="1"/>
</dbReference>
<dbReference type="AlphaFoldDB" id="A0AAE3K732"/>
<comment type="caution">
    <text evidence="1">The sequence shown here is derived from an EMBL/GenBank/DDBJ whole genome shotgun (WGS) entry which is preliminary data.</text>
</comment>
<dbReference type="PANTHER" id="PTHR35336:SF5">
    <property type="entry name" value="ADENOSYLCOBINAMIDE AMIDOHYDROLASE"/>
    <property type="match status" value="1"/>
</dbReference>
<dbReference type="Pfam" id="PF01955">
    <property type="entry name" value="CbiZ"/>
    <property type="match status" value="1"/>
</dbReference>
<reference evidence="1" key="1">
    <citation type="journal article" date="2022" name="Syst. Appl. Microbiol.">
        <title>Natronocalculus amylovorans gen. nov., sp. nov., and Natranaeroarchaeum aerophilus sp. nov., dominant culturable amylolytic natronoarchaea from hypersaline soda lakes in southwestern Siberia.</title>
        <authorList>
            <person name="Sorokin D.Y."/>
            <person name="Elcheninov A.G."/>
            <person name="Khizhniak T.V."/>
            <person name="Koenen M."/>
            <person name="Bale N.J."/>
            <person name="Damste J.S.S."/>
            <person name="Kublanov I.V."/>
        </authorList>
    </citation>
    <scope>NUCLEOTIDE SEQUENCE</scope>
    <source>
        <strain evidence="1">AArc-St2</strain>
    </source>
</reference>
<keyword evidence="2" id="KW-1185">Reference proteome</keyword>
<dbReference type="Proteomes" id="UP001203207">
    <property type="component" value="Unassembled WGS sequence"/>
</dbReference>
<dbReference type="InterPro" id="IPR052209">
    <property type="entry name" value="CbiZ"/>
</dbReference>
<reference evidence="1" key="2">
    <citation type="submission" date="2022-02" db="EMBL/GenBank/DDBJ databases">
        <authorList>
            <person name="Elcheninov A.G."/>
            <person name="Sorokin D.Y."/>
            <person name="Kublanov I.V."/>
        </authorList>
    </citation>
    <scope>NUCLEOTIDE SEQUENCE</scope>
    <source>
        <strain evidence="1">AArc-St2</strain>
    </source>
</reference>